<dbReference type="InterPro" id="IPR037737">
    <property type="entry name" value="Srf1"/>
</dbReference>
<feature type="non-terminal residue" evidence="2">
    <location>
        <position position="174"/>
    </location>
</feature>
<dbReference type="EMBL" id="KV454409">
    <property type="protein sequence ID" value="ODQ66091.1"/>
    <property type="molecule type" value="Genomic_DNA"/>
</dbReference>
<evidence type="ECO:0000313" key="2">
    <source>
        <dbReference type="EMBL" id="ODQ66091.1"/>
    </source>
</evidence>
<evidence type="ECO:0000256" key="1">
    <source>
        <dbReference type="SAM" id="Phobius"/>
    </source>
</evidence>
<sequence length="174" mass="19858">WKQKLTFILLNNPYVPLTLRAIIFVLSIIALALASSVYRYSGSFKPSINQQPSTIMAVVVQTTALVYLVYITYDEYTGKPIGLRSPKDKMKLIMLDLLFIIFSSANLSLAFNTLYDEKWVCRPIDPLAQSAQVPYNHVICTRQRGLASFLFMILSMWVTTFTVSIFRLVERVMS</sequence>
<reference evidence="2 3" key="1">
    <citation type="journal article" date="2016" name="Proc. Natl. Acad. Sci. U.S.A.">
        <title>Comparative genomics of biotechnologically important yeasts.</title>
        <authorList>
            <person name="Riley R."/>
            <person name="Haridas S."/>
            <person name="Wolfe K.H."/>
            <person name="Lopes M.R."/>
            <person name="Hittinger C.T."/>
            <person name="Goeker M."/>
            <person name="Salamov A.A."/>
            <person name="Wisecaver J.H."/>
            <person name="Long T.M."/>
            <person name="Calvey C.H."/>
            <person name="Aerts A.L."/>
            <person name="Barry K.W."/>
            <person name="Choi C."/>
            <person name="Clum A."/>
            <person name="Coughlan A.Y."/>
            <person name="Deshpande S."/>
            <person name="Douglass A.P."/>
            <person name="Hanson S.J."/>
            <person name="Klenk H.-P."/>
            <person name="LaButti K.M."/>
            <person name="Lapidus A."/>
            <person name="Lindquist E.A."/>
            <person name="Lipzen A.M."/>
            <person name="Meier-Kolthoff J.P."/>
            <person name="Ohm R.A."/>
            <person name="Otillar R.P."/>
            <person name="Pangilinan J.L."/>
            <person name="Peng Y."/>
            <person name="Rokas A."/>
            <person name="Rosa C.A."/>
            <person name="Scheuner C."/>
            <person name="Sibirny A.A."/>
            <person name="Slot J.C."/>
            <person name="Stielow J.B."/>
            <person name="Sun H."/>
            <person name="Kurtzman C.P."/>
            <person name="Blackwell M."/>
            <person name="Grigoriev I.V."/>
            <person name="Jeffries T.W."/>
        </authorList>
    </citation>
    <scope>NUCLEOTIDE SEQUENCE [LARGE SCALE GENOMIC DNA]</scope>
    <source>
        <strain evidence="2 3">DSM 6958</strain>
    </source>
</reference>
<dbReference type="PANTHER" id="PTHR36819">
    <property type="entry name" value="REGULATOR OF PHOSPHOLIPASE D SRF1"/>
    <property type="match status" value="1"/>
</dbReference>
<keyword evidence="1" id="KW-0812">Transmembrane</keyword>
<keyword evidence="3" id="KW-1185">Reference proteome</keyword>
<proteinExistence type="predicted"/>
<feature type="transmembrane region" description="Helical" evidence="1">
    <location>
        <begin position="93"/>
        <end position="115"/>
    </location>
</feature>
<dbReference type="OrthoDB" id="2589563at2759"/>
<feature type="transmembrane region" description="Helical" evidence="1">
    <location>
        <begin position="53"/>
        <end position="73"/>
    </location>
</feature>
<accession>A0A1E3PKX4</accession>
<dbReference type="Proteomes" id="UP000095009">
    <property type="component" value="Unassembled WGS sequence"/>
</dbReference>
<name>A0A1E3PKX4_9ASCO</name>
<keyword evidence="1" id="KW-1133">Transmembrane helix</keyword>
<dbReference type="GO" id="GO:0071944">
    <property type="term" value="C:cell periphery"/>
    <property type="evidence" value="ECO:0007669"/>
    <property type="project" value="TreeGrafter"/>
</dbReference>
<evidence type="ECO:0008006" key="4">
    <source>
        <dbReference type="Google" id="ProtNLM"/>
    </source>
</evidence>
<feature type="non-terminal residue" evidence="2">
    <location>
        <position position="1"/>
    </location>
</feature>
<feature type="transmembrane region" description="Helical" evidence="1">
    <location>
        <begin position="146"/>
        <end position="169"/>
    </location>
</feature>
<evidence type="ECO:0000313" key="3">
    <source>
        <dbReference type="Proteomes" id="UP000095009"/>
    </source>
</evidence>
<dbReference type="PANTHER" id="PTHR36819:SF1">
    <property type="entry name" value="REGULATOR OF PHOSPHOLIPASE D SRF1"/>
    <property type="match status" value="1"/>
</dbReference>
<dbReference type="GO" id="GO:0000324">
    <property type="term" value="C:fungal-type vacuole"/>
    <property type="evidence" value="ECO:0007669"/>
    <property type="project" value="TreeGrafter"/>
</dbReference>
<gene>
    <name evidence="2" type="ORF">NADFUDRAFT_10867</name>
</gene>
<organism evidence="2 3">
    <name type="scientific">Nadsonia fulvescens var. elongata DSM 6958</name>
    <dbReference type="NCBI Taxonomy" id="857566"/>
    <lineage>
        <taxon>Eukaryota</taxon>
        <taxon>Fungi</taxon>
        <taxon>Dikarya</taxon>
        <taxon>Ascomycota</taxon>
        <taxon>Saccharomycotina</taxon>
        <taxon>Dipodascomycetes</taxon>
        <taxon>Dipodascales</taxon>
        <taxon>Dipodascales incertae sedis</taxon>
        <taxon>Nadsonia</taxon>
    </lineage>
</organism>
<dbReference type="AlphaFoldDB" id="A0A1E3PKX4"/>
<protein>
    <recommendedName>
        <fullName evidence="4">MARVEL domain-containing protein</fullName>
    </recommendedName>
</protein>
<keyword evidence="1" id="KW-0472">Membrane</keyword>
<feature type="transmembrane region" description="Helical" evidence="1">
    <location>
        <begin position="21"/>
        <end position="41"/>
    </location>
</feature>